<keyword evidence="1" id="KW-0175">Coiled coil</keyword>
<name>A0A1G7QRM2_9SPHN</name>
<accession>A0A1G7QRM2</accession>
<evidence type="ECO:0000256" key="1">
    <source>
        <dbReference type="SAM" id="Coils"/>
    </source>
</evidence>
<proteinExistence type="predicted"/>
<evidence type="ECO:0000313" key="5">
    <source>
        <dbReference type="Proteomes" id="UP000436801"/>
    </source>
</evidence>
<sequence>MLKTRIKRQADQGERARKRLAEIEASIISLNDEDLLDLADIFKTQAGTPLVETAAAEMQRRNIRL</sequence>
<dbReference type="Proteomes" id="UP000323502">
    <property type="component" value="Unassembled WGS sequence"/>
</dbReference>
<dbReference type="EMBL" id="FNBI01000009">
    <property type="protein sequence ID" value="SDG01133.1"/>
    <property type="molecule type" value="Genomic_DNA"/>
</dbReference>
<dbReference type="OrthoDB" id="7584071at2"/>
<protein>
    <submittedName>
        <fullName evidence="3">Uncharacterized protein</fullName>
    </submittedName>
</protein>
<evidence type="ECO:0000313" key="3">
    <source>
        <dbReference type="EMBL" id="SDG01133.1"/>
    </source>
</evidence>
<evidence type="ECO:0000313" key="4">
    <source>
        <dbReference type="Proteomes" id="UP000323502"/>
    </source>
</evidence>
<dbReference type="Proteomes" id="UP000436801">
    <property type="component" value="Unassembled WGS sequence"/>
</dbReference>
<feature type="coiled-coil region" evidence="1">
    <location>
        <begin position="6"/>
        <end position="33"/>
    </location>
</feature>
<organism evidence="3 4">
    <name type="scientific">Sphingomonas carotinifaciens</name>
    <dbReference type="NCBI Taxonomy" id="1166323"/>
    <lineage>
        <taxon>Bacteria</taxon>
        <taxon>Pseudomonadati</taxon>
        <taxon>Pseudomonadota</taxon>
        <taxon>Alphaproteobacteria</taxon>
        <taxon>Sphingomonadales</taxon>
        <taxon>Sphingomonadaceae</taxon>
        <taxon>Sphingomonas</taxon>
    </lineage>
</organism>
<dbReference type="AlphaFoldDB" id="A0A1G7QRM2"/>
<dbReference type="EMBL" id="WSUT01000002">
    <property type="protein sequence ID" value="MWC42322.1"/>
    <property type="molecule type" value="Genomic_DNA"/>
</dbReference>
<evidence type="ECO:0000313" key="2">
    <source>
        <dbReference type="EMBL" id="MWC42322.1"/>
    </source>
</evidence>
<reference evidence="2 5" key="2">
    <citation type="submission" date="2019-12" db="EMBL/GenBank/DDBJ databases">
        <authorList>
            <person name="Zheng J."/>
        </authorList>
    </citation>
    <scope>NUCLEOTIDE SEQUENCE [LARGE SCALE GENOMIC DNA]</scope>
    <source>
        <strain evidence="2 5">DSM 27347</strain>
    </source>
</reference>
<reference evidence="3 4" key="1">
    <citation type="submission" date="2016-10" db="EMBL/GenBank/DDBJ databases">
        <authorList>
            <person name="Varghese N."/>
            <person name="Submissions S."/>
        </authorList>
    </citation>
    <scope>NUCLEOTIDE SEQUENCE [LARGE SCALE GENOMIC DNA]</scope>
    <source>
        <strain evidence="3 4">S7-754</strain>
    </source>
</reference>
<gene>
    <name evidence="2" type="ORF">GQR91_01425</name>
    <name evidence="3" type="ORF">SAMN05216557_10916</name>
</gene>
<dbReference type="RefSeq" id="WP_149683331.1">
    <property type="nucleotide sequence ID" value="NZ_FNBI01000009.1"/>
</dbReference>
<keyword evidence="4" id="KW-1185">Reference proteome</keyword>